<evidence type="ECO:0000313" key="8">
    <source>
        <dbReference type="EMBL" id="MBB3167299.1"/>
    </source>
</evidence>
<proteinExistence type="predicted"/>
<organism evidence="8 9">
    <name type="scientific">Simiduia aestuariiviva</name>
    <dbReference type="NCBI Taxonomy" id="1510459"/>
    <lineage>
        <taxon>Bacteria</taxon>
        <taxon>Pseudomonadati</taxon>
        <taxon>Pseudomonadota</taxon>
        <taxon>Gammaproteobacteria</taxon>
        <taxon>Cellvibrionales</taxon>
        <taxon>Cellvibrionaceae</taxon>
        <taxon>Simiduia</taxon>
    </lineage>
</organism>
<dbReference type="AlphaFoldDB" id="A0A839UL45"/>
<keyword evidence="9" id="KW-1185">Reference proteome</keyword>
<protein>
    <submittedName>
        <fullName evidence="8">Putative RDD family membrane protein YckC</fullName>
    </submittedName>
</protein>
<dbReference type="InterPro" id="IPR010432">
    <property type="entry name" value="RDD"/>
</dbReference>
<evidence type="ECO:0000259" key="7">
    <source>
        <dbReference type="Pfam" id="PF06271"/>
    </source>
</evidence>
<evidence type="ECO:0000256" key="2">
    <source>
        <dbReference type="ARBA" id="ARBA00022475"/>
    </source>
</evidence>
<dbReference type="PANTHER" id="PTHR36115">
    <property type="entry name" value="PROLINE-RICH ANTIGEN HOMOLOG-RELATED"/>
    <property type="match status" value="1"/>
</dbReference>
<dbReference type="Pfam" id="PF06271">
    <property type="entry name" value="RDD"/>
    <property type="match status" value="1"/>
</dbReference>
<accession>A0A839UL45</accession>
<name>A0A839UL45_9GAMM</name>
<dbReference type="InterPro" id="IPR051791">
    <property type="entry name" value="Pra-immunoreactive"/>
</dbReference>
<keyword evidence="4 6" id="KW-1133">Transmembrane helix</keyword>
<feature type="transmembrane region" description="Helical" evidence="6">
    <location>
        <begin position="146"/>
        <end position="164"/>
    </location>
</feature>
<evidence type="ECO:0000256" key="4">
    <source>
        <dbReference type="ARBA" id="ARBA00022989"/>
    </source>
</evidence>
<gene>
    <name evidence="8" type="ORF">FHS30_000475</name>
</gene>
<dbReference type="RefSeq" id="WP_183907896.1">
    <property type="nucleotide sequence ID" value="NZ_JACHXZ010000001.1"/>
</dbReference>
<dbReference type="Proteomes" id="UP000559987">
    <property type="component" value="Unassembled WGS sequence"/>
</dbReference>
<sequence length="217" mass="24498">MNEAPKFEEYSYETLLEVYEGIDEMKFPDRKARVAELLEERKGSGEAKVLFERNKYSTFGPRFVAAIIDGICLLVIGFFFGIVVGIIPAWLVDITYYITSFGIIIYSVLLHGLYGQTIGKALMSVKVVNHSDEGDITFKQAFIRDCIPIAIWAATILAVMVAPVDTDGHLPVIVQYMLVFSGVFNIIWFLLEIVTTLLNEKRRAFHDYIADTVVINI</sequence>
<comment type="subcellular location">
    <subcellularLocation>
        <location evidence="1">Cell membrane</location>
        <topology evidence="1">Multi-pass membrane protein</topology>
    </subcellularLocation>
</comment>
<evidence type="ECO:0000256" key="6">
    <source>
        <dbReference type="SAM" id="Phobius"/>
    </source>
</evidence>
<keyword evidence="2" id="KW-1003">Cell membrane</keyword>
<feature type="transmembrane region" description="Helical" evidence="6">
    <location>
        <begin position="63"/>
        <end position="88"/>
    </location>
</feature>
<feature type="domain" description="RDD" evidence="7">
    <location>
        <begin position="56"/>
        <end position="210"/>
    </location>
</feature>
<evidence type="ECO:0000256" key="5">
    <source>
        <dbReference type="ARBA" id="ARBA00023136"/>
    </source>
</evidence>
<feature type="transmembrane region" description="Helical" evidence="6">
    <location>
        <begin position="176"/>
        <end position="198"/>
    </location>
</feature>
<evidence type="ECO:0000313" key="9">
    <source>
        <dbReference type="Proteomes" id="UP000559987"/>
    </source>
</evidence>
<feature type="transmembrane region" description="Helical" evidence="6">
    <location>
        <begin position="94"/>
        <end position="114"/>
    </location>
</feature>
<keyword evidence="3 6" id="KW-0812">Transmembrane</keyword>
<evidence type="ECO:0000256" key="3">
    <source>
        <dbReference type="ARBA" id="ARBA00022692"/>
    </source>
</evidence>
<dbReference type="GO" id="GO:0005886">
    <property type="term" value="C:plasma membrane"/>
    <property type="evidence" value="ECO:0007669"/>
    <property type="project" value="UniProtKB-SubCell"/>
</dbReference>
<comment type="caution">
    <text evidence="8">The sequence shown here is derived from an EMBL/GenBank/DDBJ whole genome shotgun (WGS) entry which is preliminary data.</text>
</comment>
<evidence type="ECO:0000256" key="1">
    <source>
        <dbReference type="ARBA" id="ARBA00004651"/>
    </source>
</evidence>
<reference evidence="8 9" key="1">
    <citation type="submission" date="2020-08" db="EMBL/GenBank/DDBJ databases">
        <title>Genomic Encyclopedia of Type Strains, Phase III (KMG-III): the genomes of soil and plant-associated and newly described type strains.</title>
        <authorList>
            <person name="Whitman W."/>
        </authorList>
    </citation>
    <scope>NUCLEOTIDE SEQUENCE [LARGE SCALE GENOMIC DNA]</scope>
    <source>
        <strain evidence="8 9">CECT 8571</strain>
    </source>
</reference>
<dbReference type="PANTHER" id="PTHR36115:SF4">
    <property type="entry name" value="MEMBRANE PROTEIN"/>
    <property type="match status" value="1"/>
</dbReference>
<keyword evidence="5 6" id="KW-0472">Membrane</keyword>
<dbReference type="EMBL" id="JACHXZ010000001">
    <property type="protein sequence ID" value="MBB3167299.1"/>
    <property type="molecule type" value="Genomic_DNA"/>
</dbReference>